<organism evidence="1 2">
    <name type="scientific">Eretmocerus hayati</name>
    <dbReference type="NCBI Taxonomy" id="131215"/>
    <lineage>
        <taxon>Eukaryota</taxon>
        <taxon>Metazoa</taxon>
        <taxon>Ecdysozoa</taxon>
        <taxon>Arthropoda</taxon>
        <taxon>Hexapoda</taxon>
        <taxon>Insecta</taxon>
        <taxon>Pterygota</taxon>
        <taxon>Neoptera</taxon>
        <taxon>Endopterygota</taxon>
        <taxon>Hymenoptera</taxon>
        <taxon>Apocrita</taxon>
        <taxon>Proctotrupomorpha</taxon>
        <taxon>Chalcidoidea</taxon>
        <taxon>Aphelinidae</taxon>
        <taxon>Aphelininae</taxon>
        <taxon>Eretmocerus</taxon>
    </lineage>
</organism>
<reference evidence="1" key="1">
    <citation type="submission" date="2023-04" db="EMBL/GenBank/DDBJ databases">
        <title>A chromosome-level genome assembly of the parasitoid wasp Eretmocerus hayati.</title>
        <authorList>
            <person name="Zhong Y."/>
            <person name="Liu S."/>
            <person name="Liu Y."/>
        </authorList>
    </citation>
    <scope>NUCLEOTIDE SEQUENCE</scope>
    <source>
        <strain evidence="1">ZJU_SS_LIU_2023</strain>
    </source>
</reference>
<dbReference type="EMBL" id="CM056741">
    <property type="protein sequence ID" value="KAJ8683261.1"/>
    <property type="molecule type" value="Genomic_DNA"/>
</dbReference>
<name>A0ACC2PKC3_9HYME</name>
<evidence type="ECO:0000313" key="1">
    <source>
        <dbReference type="EMBL" id="KAJ8683261.1"/>
    </source>
</evidence>
<gene>
    <name evidence="1" type="ORF">QAD02_019053</name>
</gene>
<keyword evidence="2" id="KW-1185">Reference proteome</keyword>
<proteinExistence type="predicted"/>
<accession>A0ACC2PKC3</accession>
<protein>
    <submittedName>
        <fullName evidence="1">Uncharacterized protein</fullName>
    </submittedName>
</protein>
<sequence length="311" mass="35125">MDDTFLQDEGPTFDTATLEIKTENVGTASINKNVTNPKSNPEPEPPQITSIPKGESIPAGVPGIPYARIDCHTFFSDRNEVVEKALSDCQRDLLSSTEEDELVGSWMLTEITLWDTEKERLVLLTKDALYCVKYDLIILRIVEYSRISLPDVDTLIAGELVYPPTSFLPRLNGFAEGISSLINSAVRQEWSSFTSLSSTTEFEPRSRNMFGMRLMWNKGQPLSLDKKWNPFAKDIPWLTFTSHPLYWHKGSESDRTKYDVHALHTALQDLLSEQCLKLESPILIENYVGIGSLVHNRTGLGFFKTRGKVSF</sequence>
<dbReference type="Proteomes" id="UP001239111">
    <property type="component" value="Chromosome 1"/>
</dbReference>
<evidence type="ECO:0000313" key="2">
    <source>
        <dbReference type="Proteomes" id="UP001239111"/>
    </source>
</evidence>
<comment type="caution">
    <text evidence="1">The sequence shown here is derived from an EMBL/GenBank/DDBJ whole genome shotgun (WGS) entry which is preliminary data.</text>
</comment>